<dbReference type="Gene3D" id="2.30.42.10">
    <property type="match status" value="1"/>
</dbReference>
<dbReference type="PANTHER" id="PTHR43343:SF3">
    <property type="entry name" value="PROTEASE DO-LIKE 8, CHLOROPLASTIC"/>
    <property type="match status" value="1"/>
</dbReference>
<organism evidence="7 8">
    <name type="scientific">Thermasporomyces composti</name>
    <dbReference type="NCBI Taxonomy" id="696763"/>
    <lineage>
        <taxon>Bacteria</taxon>
        <taxon>Bacillati</taxon>
        <taxon>Actinomycetota</taxon>
        <taxon>Actinomycetes</taxon>
        <taxon>Propionibacteriales</taxon>
        <taxon>Nocardioidaceae</taxon>
        <taxon>Thermasporomyces</taxon>
    </lineage>
</organism>
<evidence type="ECO:0000256" key="5">
    <source>
        <dbReference type="SAM" id="Phobius"/>
    </source>
</evidence>
<evidence type="ECO:0000313" key="7">
    <source>
        <dbReference type="EMBL" id="REF35558.1"/>
    </source>
</evidence>
<keyword evidence="5" id="KW-1133">Transmembrane helix</keyword>
<dbReference type="InterPro" id="IPR043504">
    <property type="entry name" value="Peptidase_S1_PA_chymotrypsin"/>
</dbReference>
<comment type="caution">
    <text evidence="7">The sequence shown here is derived from an EMBL/GenBank/DDBJ whole genome shotgun (WGS) entry which is preliminary data.</text>
</comment>
<evidence type="ECO:0000259" key="6">
    <source>
        <dbReference type="PROSITE" id="PS50106"/>
    </source>
</evidence>
<keyword evidence="3" id="KW-0378">Hydrolase</keyword>
<dbReference type="Pfam" id="PF13365">
    <property type="entry name" value="Trypsin_2"/>
    <property type="match status" value="1"/>
</dbReference>
<dbReference type="Gene3D" id="2.40.10.10">
    <property type="entry name" value="Trypsin-like serine proteases"/>
    <property type="match status" value="2"/>
</dbReference>
<dbReference type="Proteomes" id="UP000256485">
    <property type="component" value="Unassembled WGS sequence"/>
</dbReference>
<dbReference type="PANTHER" id="PTHR43343">
    <property type="entry name" value="PEPTIDASE S12"/>
    <property type="match status" value="1"/>
</dbReference>
<evidence type="ECO:0000256" key="2">
    <source>
        <dbReference type="ARBA" id="ARBA00022670"/>
    </source>
</evidence>
<feature type="domain" description="PDZ" evidence="6">
    <location>
        <begin position="354"/>
        <end position="413"/>
    </location>
</feature>
<feature type="compositionally biased region" description="Basic and acidic residues" evidence="4">
    <location>
        <begin position="10"/>
        <end position="29"/>
    </location>
</feature>
<proteinExistence type="inferred from homology"/>
<dbReference type="InterPro" id="IPR036034">
    <property type="entry name" value="PDZ_sf"/>
</dbReference>
<gene>
    <name evidence="7" type="ORF">DFJ64_0939</name>
</gene>
<sequence>MSQSSVGWGDRARGHQRVESTSHSGEPHRWPGPGPNYPAGRPDFEPPPPWARPTPTNGTPPAGVTGLSPLGPKTAPAQPPTARGPWQPRRGVLVALAVAIALVAAAAGASAGVLATLRFGPALIATEPPEPDDDLGSAGSALPKPSSVAEVADAVLPSVVQIKVSSSEGNSSGSGFVIRADGYILTNNHVIAPAVKRNGTITIVFHDGEEAKASVVGRSPSYDLAVVRVKGVGPLKPVALGDSDRVRVGEPVVAIGSPLGLTGTVTSGIVSARNRPVTAGGGDSEMSFINAIQTDAAVNPGNSGGPLVNLRAQVVGVNSAIATVGDRAPFRTDQQEGNIGVGFSIPVNQARRTADQIIRTGRAVYPVVGAVVDVRHQGPGARLGEIQPGSGADKAGLQRGDIVTAINGHKVTGAEDLIVRIRSFVPGQRVELVYTRGGKTGKAIVTLGEETG</sequence>
<dbReference type="GO" id="GO:0004252">
    <property type="term" value="F:serine-type endopeptidase activity"/>
    <property type="evidence" value="ECO:0007669"/>
    <property type="project" value="InterPro"/>
</dbReference>
<evidence type="ECO:0000313" key="8">
    <source>
        <dbReference type="Proteomes" id="UP000256485"/>
    </source>
</evidence>
<dbReference type="InterPro" id="IPR051201">
    <property type="entry name" value="Chloro_Bact_Ser_Proteases"/>
</dbReference>
<keyword evidence="2 7" id="KW-0645">Protease</keyword>
<accession>A0A3D9V1A4</accession>
<keyword evidence="8" id="KW-1185">Reference proteome</keyword>
<dbReference type="GO" id="GO:0006508">
    <property type="term" value="P:proteolysis"/>
    <property type="evidence" value="ECO:0007669"/>
    <property type="project" value="UniProtKB-KW"/>
</dbReference>
<dbReference type="OrthoDB" id="9758917at2"/>
<evidence type="ECO:0000256" key="3">
    <source>
        <dbReference type="ARBA" id="ARBA00022801"/>
    </source>
</evidence>
<keyword evidence="5" id="KW-0812">Transmembrane</keyword>
<dbReference type="PROSITE" id="PS50106">
    <property type="entry name" value="PDZ"/>
    <property type="match status" value="1"/>
</dbReference>
<keyword evidence="5" id="KW-0472">Membrane</keyword>
<reference evidence="7 8" key="1">
    <citation type="submission" date="2018-08" db="EMBL/GenBank/DDBJ databases">
        <title>Sequencing the genomes of 1000 actinobacteria strains.</title>
        <authorList>
            <person name="Klenk H.-P."/>
        </authorList>
    </citation>
    <scope>NUCLEOTIDE SEQUENCE [LARGE SCALE GENOMIC DNA]</scope>
    <source>
        <strain evidence="7 8">DSM 22891</strain>
    </source>
</reference>
<evidence type="ECO:0000256" key="1">
    <source>
        <dbReference type="ARBA" id="ARBA00010541"/>
    </source>
</evidence>
<dbReference type="InterPro" id="IPR001478">
    <property type="entry name" value="PDZ"/>
</dbReference>
<comment type="similarity">
    <text evidence="1">Belongs to the peptidase S1C family.</text>
</comment>
<dbReference type="SUPFAM" id="SSF50494">
    <property type="entry name" value="Trypsin-like serine proteases"/>
    <property type="match status" value="1"/>
</dbReference>
<dbReference type="EMBL" id="QTUC01000001">
    <property type="protein sequence ID" value="REF35558.1"/>
    <property type="molecule type" value="Genomic_DNA"/>
</dbReference>
<protein>
    <submittedName>
        <fullName evidence="7">Putative serine protease PepD</fullName>
    </submittedName>
</protein>
<name>A0A3D9V1A4_THECX</name>
<feature type="transmembrane region" description="Helical" evidence="5">
    <location>
        <begin position="92"/>
        <end position="117"/>
    </location>
</feature>
<dbReference type="InterPro" id="IPR001940">
    <property type="entry name" value="Peptidase_S1C"/>
</dbReference>
<dbReference type="AlphaFoldDB" id="A0A3D9V1A4"/>
<dbReference type="SUPFAM" id="SSF50156">
    <property type="entry name" value="PDZ domain-like"/>
    <property type="match status" value="1"/>
</dbReference>
<feature type="region of interest" description="Disordered" evidence="4">
    <location>
        <begin position="1"/>
        <end position="86"/>
    </location>
</feature>
<dbReference type="Pfam" id="PF13180">
    <property type="entry name" value="PDZ_2"/>
    <property type="match status" value="1"/>
</dbReference>
<evidence type="ECO:0000256" key="4">
    <source>
        <dbReference type="SAM" id="MobiDB-lite"/>
    </source>
</evidence>
<dbReference type="PRINTS" id="PR00834">
    <property type="entry name" value="PROTEASES2C"/>
</dbReference>
<dbReference type="InterPro" id="IPR009003">
    <property type="entry name" value="Peptidase_S1_PA"/>
</dbReference>
<dbReference type="SMART" id="SM00228">
    <property type="entry name" value="PDZ"/>
    <property type="match status" value="1"/>
</dbReference>